<keyword evidence="7 9" id="KW-0067">ATP-binding</keyword>
<dbReference type="Gene3D" id="3.40.50.300">
    <property type="entry name" value="P-loop containing nucleotide triphosphate hydrolases"/>
    <property type="match status" value="1"/>
</dbReference>
<dbReference type="CDD" id="cd02021">
    <property type="entry name" value="GntK"/>
    <property type="match status" value="1"/>
</dbReference>
<dbReference type="OrthoDB" id="275177at2759"/>
<keyword evidence="4 9" id="KW-0808">Transferase</keyword>
<evidence type="ECO:0000256" key="4">
    <source>
        <dbReference type="ARBA" id="ARBA00022679"/>
    </source>
</evidence>
<evidence type="ECO:0000256" key="7">
    <source>
        <dbReference type="ARBA" id="ARBA00022840"/>
    </source>
</evidence>
<comment type="caution">
    <text evidence="11">The sequence shown here is derived from an EMBL/GenBank/DDBJ whole genome shotgun (WGS) entry which is preliminary data.</text>
</comment>
<dbReference type="EC" id="2.7.1.12" evidence="3 9"/>
<dbReference type="GO" id="GO:0005524">
    <property type="term" value="F:ATP binding"/>
    <property type="evidence" value="ECO:0007669"/>
    <property type="project" value="UniProtKB-KW"/>
</dbReference>
<dbReference type="SUPFAM" id="SSF52540">
    <property type="entry name" value="P-loop containing nucleoside triphosphate hydrolases"/>
    <property type="match status" value="1"/>
</dbReference>
<dbReference type="STRING" id="1664694.A0A0N1NYH5"/>
<evidence type="ECO:0000256" key="9">
    <source>
        <dbReference type="RuleBase" id="RU363066"/>
    </source>
</evidence>
<gene>
    <name evidence="11" type="ORF">AB675_10016</name>
</gene>
<accession>A0A0N1NYH5</accession>
<evidence type="ECO:0000256" key="2">
    <source>
        <dbReference type="ARBA" id="ARBA00008420"/>
    </source>
</evidence>
<evidence type="ECO:0000256" key="3">
    <source>
        <dbReference type="ARBA" id="ARBA00012054"/>
    </source>
</evidence>
<dbReference type="InterPro" id="IPR006001">
    <property type="entry name" value="Therm_gnt_kin"/>
</dbReference>
<keyword evidence="5 9" id="KW-0547">Nucleotide-binding</keyword>
<dbReference type="GeneID" id="28730634"/>
<dbReference type="PANTHER" id="PTHR43442">
    <property type="entry name" value="GLUCONOKINASE-RELATED"/>
    <property type="match status" value="1"/>
</dbReference>
<evidence type="ECO:0000313" key="12">
    <source>
        <dbReference type="Proteomes" id="UP000038010"/>
    </source>
</evidence>
<dbReference type="AlphaFoldDB" id="A0A0N1NYH5"/>
<evidence type="ECO:0000256" key="5">
    <source>
        <dbReference type="ARBA" id="ARBA00022741"/>
    </source>
</evidence>
<dbReference type="GO" id="GO:0005737">
    <property type="term" value="C:cytoplasm"/>
    <property type="evidence" value="ECO:0007669"/>
    <property type="project" value="TreeGrafter"/>
</dbReference>
<name>A0A0N1NYH5_9EURO</name>
<dbReference type="PANTHER" id="PTHR43442:SF3">
    <property type="entry name" value="GLUCONOKINASE-RELATED"/>
    <property type="match status" value="1"/>
</dbReference>
<dbReference type="Pfam" id="PF13671">
    <property type="entry name" value="AAA_33"/>
    <property type="match status" value="1"/>
</dbReference>
<reference evidence="11 12" key="1">
    <citation type="submission" date="2015-06" db="EMBL/GenBank/DDBJ databases">
        <title>Draft genome of the ant-associated black yeast Phialophora attae CBS 131958.</title>
        <authorList>
            <person name="Moreno L.F."/>
            <person name="Stielow B.J."/>
            <person name="de Hoog S."/>
            <person name="Vicente V.A."/>
            <person name="Weiss V.A."/>
            <person name="de Vries M."/>
            <person name="Cruz L.M."/>
            <person name="Souza E.M."/>
        </authorList>
    </citation>
    <scope>NUCLEOTIDE SEQUENCE [LARGE SCALE GENOMIC DNA]</scope>
    <source>
        <strain evidence="11 12">CBS 131958</strain>
    </source>
</reference>
<keyword evidence="6 9" id="KW-0418">Kinase</keyword>
<dbReference type="FunFam" id="3.40.50.300:FF:001607">
    <property type="entry name" value="Gluconokinase"/>
    <property type="match status" value="1"/>
</dbReference>
<comment type="catalytic activity">
    <reaction evidence="8 9">
        <text>D-gluconate + ATP = 6-phospho-D-gluconate + ADP + H(+)</text>
        <dbReference type="Rhea" id="RHEA:19433"/>
        <dbReference type="ChEBI" id="CHEBI:15378"/>
        <dbReference type="ChEBI" id="CHEBI:18391"/>
        <dbReference type="ChEBI" id="CHEBI:30616"/>
        <dbReference type="ChEBI" id="CHEBI:58759"/>
        <dbReference type="ChEBI" id="CHEBI:456216"/>
        <dbReference type="EC" id="2.7.1.12"/>
    </reaction>
</comment>
<dbReference type="GO" id="GO:0005975">
    <property type="term" value="P:carbohydrate metabolic process"/>
    <property type="evidence" value="ECO:0007669"/>
    <property type="project" value="InterPro"/>
</dbReference>
<evidence type="ECO:0000256" key="10">
    <source>
        <dbReference type="SAM" id="MobiDB-lite"/>
    </source>
</evidence>
<evidence type="ECO:0000256" key="1">
    <source>
        <dbReference type="ARBA" id="ARBA00004875"/>
    </source>
</evidence>
<dbReference type="Proteomes" id="UP000038010">
    <property type="component" value="Unassembled WGS sequence"/>
</dbReference>
<evidence type="ECO:0000256" key="8">
    <source>
        <dbReference type="ARBA" id="ARBA00048090"/>
    </source>
</evidence>
<comment type="similarity">
    <text evidence="2 9">Belongs to the gluconokinase GntK/GntV family.</text>
</comment>
<dbReference type="NCBIfam" id="TIGR01313">
    <property type="entry name" value="therm_gnt_kin"/>
    <property type="match status" value="1"/>
</dbReference>
<dbReference type="GO" id="GO:0046316">
    <property type="term" value="F:gluconokinase activity"/>
    <property type="evidence" value="ECO:0007669"/>
    <property type="project" value="UniProtKB-EC"/>
</dbReference>
<dbReference type="VEuPathDB" id="FungiDB:AB675_10016"/>
<proteinExistence type="inferred from homology"/>
<protein>
    <recommendedName>
        <fullName evidence="3 9">Gluconokinase</fullName>
        <ecNumber evidence="3 9">2.7.1.12</ecNumber>
    </recommendedName>
</protein>
<evidence type="ECO:0000256" key="6">
    <source>
        <dbReference type="ARBA" id="ARBA00022777"/>
    </source>
</evidence>
<keyword evidence="12" id="KW-1185">Reference proteome</keyword>
<dbReference type="EMBL" id="LFJN01000029">
    <property type="protein sequence ID" value="KPI36730.1"/>
    <property type="molecule type" value="Genomic_DNA"/>
</dbReference>
<dbReference type="UniPathway" id="UPA00792"/>
<feature type="region of interest" description="Disordered" evidence="10">
    <location>
        <begin position="1"/>
        <end position="30"/>
    </location>
</feature>
<organism evidence="11 12">
    <name type="scientific">Cyphellophora attinorum</name>
    <dbReference type="NCBI Taxonomy" id="1664694"/>
    <lineage>
        <taxon>Eukaryota</taxon>
        <taxon>Fungi</taxon>
        <taxon>Dikarya</taxon>
        <taxon>Ascomycota</taxon>
        <taxon>Pezizomycotina</taxon>
        <taxon>Eurotiomycetes</taxon>
        <taxon>Chaetothyriomycetidae</taxon>
        <taxon>Chaetothyriales</taxon>
        <taxon>Cyphellophoraceae</taxon>
        <taxon>Cyphellophora</taxon>
    </lineage>
</organism>
<dbReference type="InterPro" id="IPR027417">
    <property type="entry name" value="P-loop_NTPase"/>
</dbReference>
<comment type="pathway">
    <text evidence="1 9">Carbohydrate acid metabolism; D-gluconate degradation.</text>
</comment>
<dbReference type="RefSeq" id="XP_017996693.1">
    <property type="nucleotide sequence ID" value="XM_018138754.1"/>
</dbReference>
<evidence type="ECO:0000313" key="11">
    <source>
        <dbReference type="EMBL" id="KPI36730.1"/>
    </source>
</evidence>
<sequence>MLSTERAPRTHPFSRFRTVPHYTPTPRTVPMTTQPEIEHIWVITGPAGCGKTTVASYLSQELGYPYLEGDDFHPPSNKQKMGSGIPLTDADRWDWLITLRNAATAKLTQSNAVIVTCSALKHKYRDVIRVASYEHPSVQVHFIFLKVDEETLQARVKARVGHYMKESMVHSQMEALEEPQEDEFDVLKIDVTQDKDAVRNNALAGLRAKLKEYEPPTTNGHT</sequence>